<evidence type="ECO:0000256" key="5">
    <source>
        <dbReference type="ARBA" id="ARBA00022692"/>
    </source>
</evidence>
<evidence type="ECO:0000313" key="11">
    <source>
        <dbReference type="EMBL" id="BAQ56862.1"/>
    </source>
</evidence>
<dbReference type="PANTHER" id="PTHR30266:SF2">
    <property type="entry name" value="LARGE-CONDUCTANCE MECHANOSENSITIVE CHANNEL"/>
    <property type="match status" value="1"/>
</dbReference>
<gene>
    <name evidence="10 12" type="primary">mscL</name>
    <name evidence="12" type="ORF">LA749_02435</name>
    <name evidence="11" type="ORF">LBAT_0473</name>
</gene>
<comment type="similarity">
    <text evidence="2 10">Belongs to the MscL family.</text>
</comment>
<organism evidence="11 13">
    <name type="scientific">Lactobacillus acetotolerans</name>
    <dbReference type="NCBI Taxonomy" id="1600"/>
    <lineage>
        <taxon>Bacteria</taxon>
        <taxon>Bacillati</taxon>
        <taxon>Bacillota</taxon>
        <taxon>Bacilli</taxon>
        <taxon>Lactobacillales</taxon>
        <taxon>Lactobacillaceae</taxon>
        <taxon>Lactobacillus</taxon>
    </lineage>
</organism>
<keyword evidence="8 10" id="KW-0472">Membrane</keyword>
<dbReference type="Pfam" id="PF01741">
    <property type="entry name" value="MscL"/>
    <property type="match status" value="1"/>
</dbReference>
<keyword evidence="5 10" id="KW-0812">Transmembrane</keyword>
<dbReference type="GO" id="GO:0008381">
    <property type="term" value="F:mechanosensitive monoatomic ion channel activity"/>
    <property type="evidence" value="ECO:0007669"/>
    <property type="project" value="UniProtKB-UniRule"/>
</dbReference>
<feature type="transmembrane region" description="Helical" evidence="10">
    <location>
        <begin position="69"/>
        <end position="90"/>
    </location>
</feature>
<dbReference type="GeneID" id="78211835"/>
<proteinExistence type="inferred from homology"/>
<dbReference type="InterPro" id="IPR037673">
    <property type="entry name" value="MSC/AndL"/>
</dbReference>
<protein>
    <recommendedName>
        <fullName evidence="10">Large-conductance mechanosensitive channel</fullName>
    </recommendedName>
</protein>
<evidence type="ECO:0000256" key="4">
    <source>
        <dbReference type="ARBA" id="ARBA00022475"/>
    </source>
</evidence>
<evidence type="ECO:0000256" key="10">
    <source>
        <dbReference type="HAMAP-Rule" id="MF_00115"/>
    </source>
</evidence>
<dbReference type="Proteomes" id="UP000325393">
    <property type="component" value="Chromosome"/>
</dbReference>
<dbReference type="EMBL" id="CP044496">
    <property type="protein sequence ID" value="QFG50949.1"/>
    <property type="molecule type" value="Genomic_DNA"/>
</dbReference>
<keyword evidence="9 10" id="KW-0407">Ion channel</keyword>
<comment type="function">
    <text evidence="10">Channel that opens in response to stretch forces in the membrane lipid bilayer. May participate in the regulation of osmotic pressure changes within the cell.</text>
</comment>
<evidence type="ECO:0000256" key="8">
    <source>
        <dbReference type="ARBA" id="ARBA00023136"/>
    </source>
</evidence>
<dbReference type="PATRIC" id="fig|1600.4.peg.483"/>
<dbReference type="NCBIfam" id="TIGR00220">
    <property type="entry name" value="mscL"/>
    <property type="match status" value="1"/>
</dbReference>
<dbReference type="NCBIfam" id="NF001843">
    <property type="entry name" value="PRK00567.1-4"/>
    <property type="match status" value="1"/>
</dbReference>
<comment type="subunit">
    <text evidence="10">Homopentamer.</text>
</comment>
<dbReference type="STRING" id="1600.LBAT_0473"/>
<dbReference type="Gene3D" id="1.10.1200.120">
    <property type="entry name" value="Large-conductance mechanosensitive channel, MscL, domain 1"/>
    <property type="match status" value="1"/>
</dbReference>
<dbReference type="OrthoDB" id="9810350at2"/>
<keyword evidence="6 10" id="KW-1133">Transmembrane helix</keyword>
<dbReference type="GO" id="GO:0005886">
    <property type="term" value="C:plasma membrane"/>
    <property type="evidence" value="ECO:0007669"/>
    <property type="project" value="UniProtKB-SubCell"/>
</dbReference>
<evidence type="ECO:0000313" key="14">
    <source>
        <dbReference type="Proteomes" id="UP000325393"/>
    </source>
</evidence>
<keyword evidence="3 10" id="KW-0813">Transport</keyword>
<dbReference type="InterPro" id="IPR036019">
    <property type="entry name" value="MscL_channel"/>
</dbReference>
<evidence type="ECO:0000256" key="9">
    <source>
        <dbReference type="ARBA" id="ARBA00023303"/>
    </source>
</evidence>
<accession>A0A0D6A219</accession>
<feature type="transmembrane region" description="Helical" evidence="10">
    <location>
        <begin position="12"/>
        <end position="35"/>
    </location>
</feature>
<dbReference type="EMBL" id="AP014808">
    <property type="protein sequence ID" value="BAQ56862.1"/>
    <property type="molecule type" value="Genomic_DNA"/>
</dbReference>
<dbReference type="InterPro" id="IPR019823">
    <property type="entry name" value="Mechanosensitive_channel_CS"/>
</dbReference>
<dbReference type="PRINTS" id="PR01264">
    <property type="entry name" value="MECHCHANNEL"/>
</dbReference>
<comment type="subcellular location">
    <subcellularLocation>
        <location evidence="1 10">Cell membrane</location>
        <topology evidence="1 10">Multi-pass membrane protein</topology>
    </subcellularLocation>
</comment>
<evidence type="ECO:0000256" key="7">
    <source>
        <dbReference type="ARBA" id="ARBA00023065"/>
    </source>
</evidence>
<evidence type="ECO:0000256" key="2">
    <source>
        <dbReference type="ARBA" id="ARBA00007254"/>
    </source>
</evidence>
<keyword evidence="13" id="KW-1185">Reference proteome</keyword>
<dbReference type="HAMAP" id="MF_00115">
    <property type="entry name" value="MscL"/>
    <property type="match status" value="1"/>
</dbReference>
<reference evidence="12 14" key="2">
    <citation type="submission" date="2019-09" db="EMBL/GenBank/DDBJ databases">
        <title>Genome sequencing of Lactobacillus acetotolerans.</title>
        <authorList>
            <person name="Kim K."/>
        </authorList>
    </citation>
    <scope>NUCLEOTIDE SEQUENCE [LARGE SCALE GENOMIC DNA]</scope>
    <source>
        <strain evidence="12 14">LA749</strain>
    </source>
</reference>
<evidence type="ECO:0000313" key="12">
    <source>
        <dbReference type="EMBL" id="QFG50949.1"/>
    </source>
</evidence>
<evidence type="ECO:0000256" key="6">
    <source>
        <dbReference type="ARBA" id="ARBA00022989"/>
    </source>
</evidence>
<evidence type="ECO:0000256" key="3">
    <source>
        <dbReference type="ARBA" id="ARBA00022448"/>
    </source>
</evidence>
<dbReference type="InterPro" id="IPR001185">
    <property type="entry name" value="MS_channel"/>
</dbReference>
<dbReference type="PROSITE" id="PS01327">
    <property type="entry name" value="MSCL"/>
    <property type="match status" value="1"/>
</dbReference>
<keyword evidence="4 10" id="KW-1003">Cell membrane</keyword>
<dbReference type="AlphaFoldDB" id="A0A0D6A219"/>
<dbReference type="KEGG" id="lae:LBAT_0473"/>
<dbReference type="SUPFAM" id="SSF81330">
    <property type="entry name" value="Gated mechanosensitive channel"/>
    <property type="match status" value="1"/>
</dbReference>
<dbReference type="Proteomes" id="UP000035709">
    <property type="component" value="Chromosome"/>
</dbReference>
<dbReference type="RefSeq" id="WP_054681140.1">
    <property type="nucleotide sequence ID" value="NZ_AP014808.1"/>
</dbReference>
<name>A0A0D6A219_9LACO</name>
<dbReference type="PANTHER" id="PTHR30266">
    <property type="entry name" value="MECHANOSENSITIVE CHANNEL MSCL"/>
    <property type="match status" value="1"/>
</dbReference>
<reference evidence="11 13" key="1">
    <citation type="submission" date="2015-03" db="EMBL/GenBank/DDBJ databases">
        <title>Complete genome sequence of Lactobacillus acetotolerans NBRC 13120.</title>
        <authorList>
            <person name="Toh H."/>
            <person name="Morita H."/>
            <person name="Fujita N."/>
        </authorList>
    </citation>
    <scope>NUCLEOTIDE SEQUENCE [LARGE SCALE GENOMIC DNA]</scope>
    <source>
        <strain evidence="11 13">NBRC 13120</strain>
    </source>
</reference>
<sequence length="123" mass="13540">MLKEFKEFIARGNVIDLAVGVIIGGAFTSIVNSLVTNIINPLLGLFIGQIDLSNLVVKVGSATFKYGSFINAIINFLIISFIVFLIVKAINKVTKREKKEKPAAPTAEDYLKEIRDLLKEKDA</sequence>
<keyword evidence="7 10" id="KW-0406">Ion transport</keyword>
<evidence type="ECO:0000256" key="1">
    <source>
        <dbReference type="ARBA" id="ARBA00004651"/>
    </source>
</evidence>
<evidence type="ECO:0000313" key="13">
    <source>
        <dbReference type="Proteomes" id="UP000035709"/>
    </source>
</evidence>
<dbReference type="NCBIfam" id="NF001842">
    <property type="entry name" value="PRK00567.1-3"/>
    <property type="match status" value="1"/>
</dbReference>